<evidence type="ECO:0000256" key="1">
    <source>
        <dbReference type="ARBA" id="ARBA00000966"/>
    </source>
</evidence>
<name>W0AEC9_9SPHN</name>
<dbReference type="Pfam" id="PF01270">
    <property type="entry name" value="Glyco_hydro_8"/>
    <property type="match status" value="1"/>
</dbReference>
<keyword evidence="6 9" id="KW-0326">Glycosidase</keyword>
<reference evidence="11 12" key="1">
    <citation type="submission" date="2013-07" db="EMBL/GenBank/DDBJ databases">
        <title>Completed genome of Sphingomonas sanxanigenens NX02.</title>
        <authorList>
            <person name="Ma T."/>
            <person name="Huang H."/>
            <person name="Wu M."/>
            <person name="Li X."/>
            <person name="Li G."/>
        </authorList>
    </citation>
    <scope>NUCLEOTIDE SEQUENCE [LARGE SCALE GENOMIC DNA]</scope>
    <source>
        <strain evidence="11 12">NX02</strain>
    </source>
</reference>
<dbReference type="InterPro" id="IPR012341">
    <property type="entry name" value="6hp_glycosidase-like_sf"/>
</dbReference>
<dbReference type="GO" id="GO:0008810">
    <property type="term" value="F:cellulase activity"/>
    <property type="evidence" value="ECO:0007669"/>
    <property type="project" value="UniProtKB-EC"/>
</dbReference>
<feature type="signal peptide" evidence="10">
    <location>
        <begin position="1"/>
        <end position="23"/>
    </location>
</feature>
<gene>
    <name evidence="11" type="ORF">NX02_16135</name>
</gene>
<dbReference type="PROSITE" id="PS51257">
    <property type="entry name" value="PROKAR_LIPOPROTEIN"/>
    <property type="match status" value="1"/>
</dbReference>
<evidence type="ECO:0000313" key="12">
    <source>
        <dbReference type="Proteomes" id="UP000018851"/>
    </source>
</evidence>
<dbReference type="PATRIC" id="fig|1123269.5.peg.3157"/>
<evidence type="ECO:0000256" key="6">
    <source>
        <dbReference type="ARBA" id="ARBA00023295"/>
    </source>
</evidence>
<feature type="active site" description="Nucleophile" evidence="8">
    <location>
        <position position="117"/>
    </location>
</feature>
<comment type="catalytic activity">
    <reaction evidence="1">
        <text>Endohydrolysis of (1-&gt;4)-beta-D-glucosidic linkages in cellulose, lichenin and cereal beta-D-glucans.</text>
        <dbReference type="EC" id="3.2.1.4"/>
    </reaction>
</comment>
<dbReference type="PROSITE" id="PS00812">
    <property type="entry name" value="GLYCOSYL_HYDROL_F8"/>
    <property type="match status" value="1"/>
</dbReference>
<comment type="similarity">
    <text evidence="2 9">Belongs to the glycosyl hydrolase 8 (cellulase D) family.</text>
</comment>
<evidence type="ECO:0000256" key="2">
    <source>
        <dbReference type="ARBA" id="ARBA00009209"/>
    </source>
</evidence>
<evidence type="ECO:0000256" key="8">
    <source>
        <dbReference type="PROSITE-ProRule" id="PRU10058"/>
    </source>
</evidence>
<feature type="chain" id="PRO_5004785516" description="Glucanase" evidence="10">
    <location>
        <begin position="24"/>
        <end position="335"/>
    </location>
</feature>
<dbReference type="GO" id="GO:0030245">
    <property type="term" value="P:cellulose catabolic process"/>
    <property type="evidence" value="ECO:0007669"/>
    <property type="project" value="UniProtKB-KW"/>
</dbReference>
<keyword evidence="12" id="KW-1185">Reference proteome</keyword>
<proteinExistence type="inferred from homology"/>
<protein>
    <recommendedName>
        <fullName evidence="9">Glucanase</fullName>
        <ecNumber evidence="9">3.2.1.-</ecNumber>
    </recommendedName>
</protein>
<dbReference type="HOGENOM" id="CLU_037297_1_0_5"/>
<dbReference type="Gene3D" id="1.50.10.10">
    <property type="match status" value="1"/>
</dbReference>
<dbReference type="eggNOG" id="COG3405">
    <property type="taxonomic scope" value="Bacteria"/>
</dbReference>
<keyword evidence="4 9" id="KW-0378">Hydrolase</keyword>
<evidence type="ECO:0000256" key="7">
    <source>
        <dbReference type="ARBA" id="ARBA00023326"/>
    </source>
</evidence>
<dbReference type="RefSeq" id="WP_025293105.1">
    <property type="nucleotide sequence ID" value="NZ_CP006644.1"/>
</dbReference>
<dbReference type="EC" id="3.2.1.-" evidence="9"/>
<sequence>MAILRRTVLLGGLTTLMAGCAPAAPPKPQRIDGWGDFRTRFVQPDGRVIDTGNRGISHTESQGYGMLMAEAAHDRDGFERIYGWTQRTLARQDDALYSWRYDPSLPVPVSDPNNATDGDILIAWALMRAAQRWKVPAWRTRAAQIRTSIRLLLIRQRGRRTLLVPGLQGFLHPDRTTINLSYYIWPALDAFRQADGDAAWGPVIRDGEALLTDARAGPLALPTDWTDVFDDGRALPATGKDPYFGFDAIRIPLYLSLGGRPEMAPTIARFWHSYADQNRPIPAWVDVVTGATAPYAVSEGGCAVVRRLLGSAAPPCAASGQPDYYASVLKTLATL</sequence>
<dbReference type="PRINTS" id="PR00735">
    <property type="entry name" value="GLHYDRLASE8"/>
</dbReference>
<keyword evidence="3 10" id="KW-0732">Signal</keyword>
<keyword evidence="7 9" id="KW-0624">Polysaccharide degradation</keyword>
<dbReference type="InterPro" id="IPR019834">
    <property type="entry name" value="Glyco_hydro_8_CS"/>
</dbReference>
<dbReference type="InterPro" id="IPR002037">
    <property type="entry name" value="Glyco_hydro_8"/>
</dbReference>
<organism evidence="11 12">
    <name type="scientific">Sphingomonas sanxanigenens DSM 19645 = NX02</name>
    <dbReference type="NCBI Taxonomy" id="1123269"/>
    <lineage>
        <taxon>Bacteria</taxon>
        <taxon>Pseudomonadati</taxon>
        <taxon>Pseudomonadota</taxon>
        <taxon>Alphaproteobacteria</taxon>
        <taxon>Sphingomonadales</taxon>
        <taxon>Sphingomonadaceae</taxon>
        <taxon>Sphingomonas</taxon>
    </lineage>
</organism>
<evidence type="ECO:0000256" key="5">
    <source>
        <dbReference type="ARBA" id="ARBA00023001"/>
    </source>
</evidence>
<keyword evidence="5" id="KW-0136">Cellulose degradation</keyword>
<keyword evidence="7 9" id="KW-0119">Carbohydrate metabolism</keyword>
<evidence type="ECO:0000256" key="10">
    <source>
        <dbReference type="SAM" id="SignalP"/>
    </source>
</evidence>
<evidence type="ECO:0000256" key="9">
    <source>
        <dbReference type="RuleBase" id="RU361167"/>
    </source>
</evidence>
<evidence type="ECO:0000256" key="3">
    <source>
        <dbReference type="ARBA" id="ARBA00022729"/>
    </source>
</evidence>
<accession>W0AEC9</accession>
<dbReference type="SUPFAM" id="SSF48208">
    <property type="entry name" value="Six-hairpin glycosidases"/>
    <property type="match status" value="1"/>
</dbReference>
<dbReference type="KEGG" id="ssan:NX02_16135"/>
<evidence type="ECO:0000313" key="11">
    <source>
        <dbReference type="EMBL" id="AHE54907.1"/>
    </source>
</evidence>
<dbReference type="STRING" id="1123269.NX02_16135"/>
<dbReference type="Proteomes" id="UP000018851">
    <property type="component" value="Chromosome"/>
</dbReference>
<dbReference type="InterPro" id="IPR008928">
    <property type="entry name" value="6-hairpin_glycosidase_sf"/>
</dbReference>
<dbReference type="OrthoDB" id="9766708at2"/>
<dbReference type="AlphaFoldDB" id="W0AEC9"/>
<evidence type="ECO:0000256" key="4">
    <source>
        <dbReference type="ARBA" id="ARBA00022801"/>
    </source>
</evidence>
<dbReference type="EMBL" id="CP006644">
    <property type="protein sequence ID" value="AHE54907.1"/>
    <property type="molecule type" value="Genomic_DNA"/>
</dbReference>